<dbReference type="Pfam" id="PF08579">
    <property type="entry name" value="RPM2"/>
    <property type="match status" value="1"/>
</dbReference>
<accession>A0A4C2E2G2</accession>
<keyword evidence="3" id="KW-1185">Reference proteome</keyword>
<feature type="compositionally biased region" description="Basic and acidic residues" evidence="1">
    <location>
        <begin position="83"/>
        <end position="93"/>
    </location>
</feature>
<feature type="region of interest" description="Disordered" evidence="1">
    <location>
        <begin position="83"/>
        <end position="142"/>
    </location>
</feature>
<sequence length="1241" mass="142908">MAFKSFKYKFYTKGYHSATQKPATAFFDSSYQYLRQNQGLVTVDSAVTPSHLPHLGPHPVVGANVNFNIVDDVLQDYEISDERREEQLREQRENSVNNNNNQHSSQREPKNSNAGNYSGKKQRSASISSHHQNRSPAALRRRSMGEYTSTLSLRTGKDAFIDHTLSQRYYSTTNTSRKEAEVHSHHKIPPEPQPVVPVGKSVRTTEKDVTRDENAVDSDQPTKVDQGFLSRQHDPVSPWEEDKEPCLNKDTFLKTHIGQINKCYENGDLNAINSFYQALKRNDIVPPLKVYEQILDSLARRPFDSDDLDYKIAELLTCYQDLIVNRLKPSDKIYNTVLECLFKGSIAAYLTRNLNGVDFYKIAAELFHAIGSGYHLLSKSVLDHALLAMNLYPGHMSLGQAQRILDKSSSAKSDSFHYIALLSYARTMNDPKAIKSLYEEYRLALGSDPLLREGEFEVYSMVVSGLVETGELELAIKLLDKLMQDLRDVSGSSENVSLLLSNFLLSVSKLDCHRAYKLWAQFHKLKWVPEFSYEFYLVLMANSFEDWKLTKKIYSCLYPMKCHFRGNHRSKLSEYLLYPMGVESVLSSLMDYSLQLKDSEIIMKLLEESIVKKFRFDTALYPFILAYLREIRCPDEYLLRFVRAHGNIMKDADSSNHIGGYNFLNSIVEHFPSQVILKKVTEMEFFVDLCRNLNISDSKVVNYGGLIGCMTSLWVSPQTIDKYALNMEIHAILITKLYDFDTYFSELENDNLAEFREKTMTRFSKLATNYKRLNLDPSRVPGVVAQAIKLSDVAEDVMAFYNHPGDWDKSYHLSLGSAIRNSVRTGIKEYQKLLLEGYCFDYDTYKELVSAKFVDSHIIKSGLELCPDKEERKYLANLIVIRTSHDKLQDLVLLNPQFRSQILPFLKDDSLLRLGKNADIYKWIEVADFPKAFMSIAIQAEYKRSIGYIYDQLYRLKDYETILKYNETCPVLNMEILLKSCIRCGEYAQYRQLFDKFKDRLDTNAIDIQGEYLINNGQIDEAVNLINSSDAKTPHKTLDIYTFGLFLQSFTKEIGYYDVPENTLQLANLLSTQSTFSGMLALYDIVSHAEPFNTGESRKSAVKAELLEQMLNNIQDAISIVDVNNEDIKDEFLLKLQNLFRFKAFLKQPFVTLGDMKKLLFIWKNVNPYAIDALFNNMVESVYLNPSAQSIYLENDLMFHYSPESLLELTNELERFYTSEEDLETVDKVRRFKSIMKENKL</sequence>
<dbReference type="InterPro" id="IPR011990">
    <property type="entry name" value="TPR-like_helical_dom_sf"/>
</dbReference>
<gene>
    <name evidence="2" type="primary">RPM2</name>
    <name evidence="2" type="ORF">ZYGM_000713</name>
</gene>
<dbReference type="OrthoDB" id="185373at2759"/>
<organism evidence="2 3">
    <name type="scientific">Zygosaccharomyces mellis</name>
    <dbReference type="NCBI Taxonomy" id="42258"/>
    <lineage>
        <taxon>Eukaryota</taxon>
        <taxon>Fungi</taxon>
        <taxon>Dikarya</taxon>
        <taxon>Ascomycota</taxon>
        <taxon>Saccharomycotina</taxon>
        <taxon>Saccharomycetes</taxon>
        <taxon>Saccharomycetales</taxon>
        <taxon>Saccharomycetaceae</taxon>
        <taxon>Zygosaccharomyces</taxon>
    </lineage>
</organism>
<dbReference type="AlphaFoldDB" id="A0A4C2E2G2"/>
<dbReference type="InterPro" id="IPR013888">
    <property type="entry name" value="RNase_P_Rpm2_mt"/>
</dbReference>
<name>A0A4C2E2G2_9SACH</name>
<evidence type="ECO:0000313" key="2">
    <source>
        <dbReference type="EMBL" id="GCE98384.1"/>
    </source>
</evidence>
<feature type="compositionally biased region" description="Low complexity" evidence="1">
    <location>
        <begin position="94"/>
        <end position="104"/>
    </location>
</feature>
<feature type="region of interest" description="Disordered" evidence="1">
    <location>
        <begin position="173"/>
        <end position="243"/>
    </location>
</feature>
<reference evidence="2 3" key="1">
    <citation type="submission" date="2019-01" db="EMBL/GenBank/DDBJ databases">
        <title>Draft Genome Sequencing of Zygosaccharomyces mellis Ca-7.</title>
        <authorList>
            <person name="Shiwa Y."/>
            <person name="Kanesaki Y."/>
            <person name="Ishige T."/>
            <person name="Mura K."/>
            <person name="Hori T."/>
            <person name="Tamura T."/>
        </authorList>
    </citation>
    <scope>NUCLEOTIDE SEQUENCE [LARGE SCALE GENOMIC DNA]</scope>
    <source>
        <strain evidence="2 3">Ca-7</strain>
    </source>
</reference>
<protein>
    <submittedName>
        <fullName evidence="2">RNase P subunit</fullName>
    </submittedName>
</protein>
<evidence type="ECO:0000256" key="1">
    <source>
        <dbReference type="SAM" id="MobiDB-lite"/>
    </source>
</evidence>
<dbReference type="Gene3D" id="1.25.40.10">
    <property type="entry name" value="Tetratricopeptide repeat domain"/>
    <property type="match status" value="1"/>
</dbReference>
<dbReference type="EMBL" id="BIMX01000005">
    <property type="protein sequence ID" value="GCE98384.1"/>
    <property type="molecule type" value="Genomic_DNA"/>
</dbReference>
<evidence type="ECO:0000313" key="3">
    <source>
        <dbReference type="Proteomes" id="UP000301737"/>
    </source>
</evidence>
<feature type="compositionally biased region" description="Basic and acidic residues" evidence="1">
    <location>
        <begin position="203"/>
        <end position="214"/>
    </location>
</feature>
<dbReference type="Proteomes" id="UP000301737">
    <property type="component" value="Unassembled WGS sequence"/>
</dbReference>
<comment type="caution">
    <text evidence="2">The sequence shown here is derived from an EMBL/GenBank/DDBJ whole genome shotgun (WGS) entry which is preliminary data.</text>
</comment>
<proteinExistence type="predicted"/>